<accession>A0A8S5MSB1</accession>
<sequence>MKSGEYWKGRFKQLEELLYQMGVQCYPDIERQYQQALQQIEAKILVWYQRFADNNEISLLEARRLLQSSELKELKWDIKQYIQYGKENGVNGMWMKELENASARTHITRLESLKLQLQQSLEVMFGNQLDSIDTTIRNVYQCGYLHTAYEIQKGVGIGWNLASPNEELISQIIQKPWAADGRNFSERIWTNKQKLVNELNTTMTRNIITGANPQKTIDELARKMNVSKQNAGRLVMTEQAAFSNAAQRDCFAELGVEQFEVVETLDSHTCETCGGMDGKYFPMSEFEIGVTAPPFHPNCRGCTCPYFEDDFGVPGERAARGGNGKIYYVPGNITYEEWLEQYVKSSPEEMVSYAKVKNFDGDKKQYKKYKDCLGKSYVPNTFDEFQNIKYGNVKEYGILKSQYKGMKYYDKATESEPLITSSVKVVAGNSGLETYGLKNRVKGKESYLRKIRAEYNPDGNTYEVKDIIRYTLGSENPDILVERMSVAIAELNEMGYNTIALKNTWNNPKNPYKGINTIVAAPNGQKFEIQYHTRESFETKEKMHKLYEDWRKLEDKTSKEAIKLSKEMTTLSKKLSVPKNIEKVK</sequence>
<feature type="domain" description="Phage head morphogenesis" evidence="1">
    <location>
        <begin position="198"/>
        <end position="301"/>
    </location>
</feature>
<reference evidence="2" key="1">
    <citation type="journal article" date="2021" name="Proc. Natl. Acad. Sci. U.S.A.">
        <title>A Catalog of Tens of Thousands of Viruses from Human Metagenomes Reveals Hidden Associations with Chronic Diseases.</title>
        <authorList>
            <person name="Tisza M.J."/>
            <person name="Buck C.B."/>
        </authorList>
    </citation>
    <scope>NUCLEOTIDE SEQUENCE</scope>
    <source>
        <strain evidence="2">CtD6g5</strain>
    </source>
</reference>
<name>A0A8S5MSB1_9CAUD</name>
<dbReference type="Pfam" id="PF04233">
    <property type="entry name" value="Phage_Mu_F"/>
    <property type="match status" value="1"/>
</dbReference>
<dbReference type="NCBIfam" id="TIGR01641">
    <property type="entry name" value="phageSPP1_gp7"/>
    <property type="match status" value="1"/>
</dbReference>
<proteinExistence type="predicted"/>
<organism evidence="2">
    <name type="scientific">Siphoviridae sp. ctD6g5</name>
    <dbReference type="NCBI Taxonomy" id="2826196"/>
    <lineage>
        <taxon>Viruses</taxon>
        <taxon>Duplodnaviria</taxon>
        <taxon>Heunggongvirae</taxon>
        <taxon>Uroviricota</taxon>
        <taxon>Caudoviricetes</taxon>
    </lineage>
</organism>
<evidence type="ECO:0000259" key="1">
    <source>
        <dbReference type="Pfam" id="PF04233"/>
    </source>
</evidence>
<protein>
    <submittedName>
        <fullName evidence="2">Minor capsid protein</fullName>
    </submittedName>
</protein>
<evidence type="ECO:0000313" key="2">
    <source>
        <dbReference type="EMBL" id="DAD84959.1"/>
    </source>
</evidence>
<dbReference type="EMBL" id="BK014970">
    <property type="protein sequence ID" value="DAD84959.1"/>
    <property type="molecule type" value="Genomic_DNA"/>
</dbReference>
<dbReference type="InterPro" id="IPR006528">
    <property type="entry name" value="Phage_head_morphogenesis_dom"/>
</dbReference>